<protein>
    <recommendedName>
        <fullName evidence="3">Peptidase C39-like domain-containing protein</fullName>
    </recommendedName>
</protein>
<dbReference type="Gene3D" id="3.90.70.10">
    <property type="entry name" value="Cysteine proteinases"/>
    <property type="match status" value="1"/>
</dbReference>
<proteinExistence type="predicted"/>
<name>A0A1Y4VD79_9BACE</name>
<dbReference type="AlphaFoldDB" id="A0A1Y4VD79"/>
<dbReference type="EMBL" id="NFLW01000024">
    <property type="protein sequence ID" value="OUQ67114.1"/>
    <property type="molecule type" value="Genomic_DNA"/>
</dbReference>
<dbReference type="RefSeq" id="WP_008023103.1">
    <property type="nucleotide sequence ID" value="NZ_JAHOJA010000030.1"/>
</dbReference>
<sequence length="335" mass="36769">MAALENNSIQQEYADTCAIKSQQLILNDFGVPVSEDQLVQYSIEHGWYSGDGTGTQMGDVGKLLAEAGIPCTQTVNANVFDLANELAQGHKVIVGVDSGELWDNKLLGWWNDFFHGDTSDHALIVAGIDMADPNNPMVILTDPGTGQESQAYPMDQFMDAWSDSKHFMVSTDIPTPNAVEAFQSMGEDYHLPVVAGVEYGTFDMFHNYSHYLPDASTWMAATDPMTLLYNAFDTMPTAPYLTFDDAIASVGLPPIDASLFSMNSPFNPSSFNYDSFGYDLNNPTVQHSIQSLENNYDDCMRYAQDAMDSGSPVTAQLFINQAHEAQNTIDNIVDA</sequence>
<evidence type="ECO:0000313" key="2">
    <source>
        <dbReference type="Proteomes" id="UP000196036"/>
    </source>
</evidence>
<evidence type="ECO:0008006" key="3">
    <source>
        <dbReference type="Google" id="ProtNLM"/>
    </source>
</evidence>
<reference evidence="2" key="1">
    <citation type="submission" date="2017-04" db="EMBL/GenBank/DDBJ databases">
        <title>Function of individual gut microbiota members based on whole genome sequencing of pure cultures obtained from chicken caecum.</title>
        <authorList>
            <person name="Medvecky M."/>
            <person name="Cejkova D."/>
            <person name="Polansky O."/>
            <person name="Karasova D."/>
            <person name="Kubasova T."/>
            <person name="Cizek A."/>
            <person name="Rychlik I."/>
        </authorList>
    </citation>
    <scope>NUCLEOTIDE SEQUENCE [LARGE SCALE GENOMIC DNA]</scope>
    <source>
        <strain evidence="2">An109</strain>
    </source>
</reference>
<dbReference type="Proteomes" id="UP000196036">
    <property type="component" value="Unassembled WGS sequence"/>
</dbReference>
<organism evidence="1 2">
    <name type="scientific">Bacteroides xylanisolvens</name>
    <dbReference type="NCBI Taxonomy" id="371601"/>
    <lineage>
        <taxon>Bacteria</taxon>
        <taxon>Pseudomonadati</taxon>
        <taxon>Bacteroidota</taxon>
        <taxon>Bacteroidia</taxon>
        <taxon>Bacteroidales</taxon>
        <taxon>Bacteroidaceae</taxon>
        <taxon>Bacteroides</taxon>
    </lineage>
</organism>
<evidence type="ECO:0000313" key="1">
    <source>
        <dbReference type="EMBL" id="OUQ67114.1"/>
    </source>
</evidence>
<gene>
    <name evidence="1" type="ORF">B5E52_12930</name>
</gene>
<comment type="caution">
    <text evidence="1">The sequence shown here is derived from an EMBL/GenBank/DDBJ whole genome shotgun (WGS) entry which is preliminary data.</text>
</comment>
<accession>A0A1Y4VD79</accession>